<comment type="caution">
    <text evidence="9">The sequence shown here is derived from an EMBL/GenBank/DDBJ whole genome shotgun (WGS) entry which is preliminary data.</text>
</comment>
<feature type="transmembrane region" description="Helical" evidence="8">
    <location>
        <begin position="141"/>
        <end position="163"/>
    </location>
</feature>
<keyword evidence="6 8" id="KW-1133">Transmembrane helix</keyword>
<gene>
    <name evidence="9" type="ORF">DEQ80_06610</name>
</gene>
<evidence type="ECO:0000256" key="5">
    <source>
        <dbReference type="ARBA" id="ARBA00022692"/>
    </source>
</evidence>
<evidence type="ECO:0000313" key="10">
    <source>
        <dbReference type="Proteomes" id="UP000264141"/>
    </source>
</evidence>
<organism evidence="9 10">
    <name type="scientific">Anaerolinea thermolimosa</name>
    <dbReference type="NCBI Taxonomy" id="229919"/>
    <lineage>
        <taxon>Bacteria</taxon>
        <taxon>Bacillati</taxon>
        <taxon>Chloroflexota</taxon>
        <taxon>Anaerolineae</taxon>
        <taxon>Anaerolineales</taxon>
        <taxon>Anaerolineaceae</taxon>
        <taxon>Anaerolinea</taxon>
    </lineage>
</organism>
<dbReference type="Proteomes" id="UP000264141">
    <property type="component" value="Unassembled WGS sequence"/>
</dbReference>
<feature type="transmembrane region" description="Helical" evidence="8">
    <location>
        <begin position="20"/>
        <end position="40"/>
    </location>
</feature>
<dbReference type="InterPro" id="IPR011606">
    <property type="entry name" value="Brnchd-chn_aa_trnsp_permease"/>
</dbReference>
<evidence type="ECO:0000256" key="2">
    <source>
        <dbReference type="ARBA" id="ARBA00010735"/>
    </source>
</evidence>
<evidence type="ECO:0000256" key="6">
    <source>
        <dbReference type="ARBA" id="ARBA00022989"/>
    </source>
</evidence>
<dbReference type="PANTHER" id="PTHR34979">
    <property type="entry name" value="INNER MEMBRANE PROTEIN YGAZ"/>
    <property type="match status" value="1"/>
</dbReference>
<keyword evidence="7 8" id="KW-0472">Membrane</keyword>
<reference evidence="9 10" key="1">
    <citation type="journal article" date="2018" name="Nat. Biotechnol.">
        <title>A standardized bacterial taxonomy based on genome phylogeny substantially revises the tree of life.</title>
        <authorList>
            <person name="Parks D.H."/>
            <person name="Chuvochina M."/>
            <person name="Waite D.W."/>
            <person name="Rinke C."/>
            <person name="Skarshewski A."/>
            <person name="Chaumeil P.A."/>
            <person name="Hugenholtz P."/>
        </authorList>
    </citation>
    <scope>NUCLEOTIDE SEQUENCE [LARGE SCALE GENOMIC DNA]</scope>
    <source>
        <strain evidence="9">UBA8781</strain>
    </source>
</reference>
<dbReference type="GO" id="GO:0005886">
    <property type="term" value="C:plasma membrane"/>
    <property type="evidence" value="ECO:0007669"/>
    <property type="project" value="UniProtKB-SubCell"/>
</dbReference>
<dbReference type="STRING" id="229919.GCA_001050195_01809"/>
<evidence type="ECO:0000256" key="7">
    <source>
        <dbReference type="ARBA" id="ARBA00023136"/>
    </source>
</evidence>
<proteinExistence type="inferred from homology"/>
<dbReference type="OrthoDB" id="3177005at2"/>
<dbReference type="RefSeq" id="WP_062192491.1">
    <property type="nucleotide sequence ID" value="NZ_DF967965.1"/>
</dbReference>
<name>A0A3D1JGA0_9CHLR</name>
<feature type="transmembrane region" description="Helical" evidence="8">
    <location>
        <begin position="193"/>
        <end position="209"/>
    </location>
</feature>
<feature type="transmembrane region" description="Helical" evidence="8">
    <location>
        <begin position="169"/>
        <end position="186"/>
    </location>
</feature>
<keyword evidence="3" id="KW-0813">Transport</keyword>
<evidence type="ECO:0000256" key="1">
    <source>
        <dbReference type="ARBA" id="ARBA00004651"/>
    </source>
</evidence>
<sequence length="235" mass="25216">MTTSSPAESLTNRQQFWRGVRGVLPILLGVFPFGMIYGALARQSGISVPAAQAMSSIVFAGSAQFITTQLVRLATPGIMIVLTIAVVNLRHALYSASIAGFVQNLPSHWKLILAYLLTDEAYAVAITNYNREGAQGNQHWFFLGAGLGLWSCWQLSTFMGIFLGTLIPPHWPLDFALPLTFIALVVPNLKDSAATTAALVGGIVAILTFSLPYRLGLIVAALAGILAGLWMEKTP</sequence>
<comment type="subcellular location">
    <subcellularLocation>
        <location evidence="1">Cell membrane</location>
        <topology evidence="1">Multi-pass membrane protein</topology>
    </subcellularLocation>
</comment>
<evidence type="ECO:0000256" key="3">
    <source>
        <dbReference type="ARBA" id="ARBA00022448"/>
    </source>
</evidence>
<dbReference type="EMBL" id="DPBP01000028">
    <property type="protein sequence ID" value="HCE17513.1"/>
    <property type="molecule type" value="Genomic_DNA"/>
</dbReference>
<evidence type="ECO:0000313" key="9">
    <source>
        <dbReference type="EMBL" id="HCE17513.1"/>
    </source>
</evidence>
<evidence type="ECO:0000256" key="4">
    <source>
        <dbReference type="ARBA" id="ARBA00022475"/>
    </source>
</evidence>
<keyword evidence="5 8" id="KW-0812">Transmembrane</keyword>
<accession>A0A3D1JGA0</accession>
<dbReference type="PANTHER" id="PTHR34979:SF1">
    <property type="entry name" value="INNER MEMBRANE PROTEIN YGAZ"/>
    <property type="match status" value="1"/>
</dbReference>
<keyword evidence="4" id="KW-1003">Cell membrane</keyword>
<evidence type="ECO:0000256" key="8">
    <source>
        <dbReference type="SAM" id="Phobius"/>
    </source>
</evidence>
<dbReference type="AlphaFoldDB" id="A0A3D1JGA0"/>
<protein>
    <submittedName>
        <fullName evidence="9">Branched-chain amino acid ABC transporter permease</fullName>
    </submittedName>
</protein>
<dbReference type="Pfam" id="PF03591">
    <property type="entry name" value="AzlC"/>
    <property type="match status" value="1"/>
</dbReference>
<dbReference type="GO" id="GO:1903785">
    <property type="term" value="P:L-valine transmembrane transport"/>
    <property type="evidence" value="ECO:0007669"/>
    <property type="project" value="TreeGrafter"/>
</dbReference>
<comment type="similarity">
    <text evidence="2">Belongs to the AzlC family.</text>
</comment>